<dbReference type="AlphaFoldDB" id="A0A160DSL5"/>
<dbReference type="STRING" id="1300342.I596_1259"/>
<organism evidence="3 4">
    <name type="scientific">Dokdonella koreensis DS-123</name>
    <dbReference type="NCBI Taxonomy" id="1300342"/>
    <lineage>
        <taxon>Bacteria</taxon>
        <taxon>Pseudomonadati</taxon>
        <taxon>Pseudomonadota</taxon>
        <taxon>Gammaproteobacteria</taxon>
        <taxon>Lysobacterales</taxon>
        <taxon>Rhodanobacteraceae</taxon>
        <taxon>Dokdonella</taxon>
    </lineage>
</organism>
<dbReference type="InterPro" id="IPR029030">
    <property type="entry name" value="Caspase-like_dom_sf"/>
</dbReference>
<proteinExistence type="predicted"/>
<sequence>MKKAAVVIGVDRTGGGLTPLKAAAACAAEVAAWLEQEGYAVTLVNDADGEPVTAARVTAAIRAFVTVPPRFEQLLVYFSGHGYWQARSDVWLLSGAPESTQEAINLEGSIYVARRSGIPNIVFVSDACRSIPDARTGALVNGIDVFPNFADVDAVSKIDVFKSTVDAQPAYEATLDGKPRSVLTHALLKAFEAPTPDMLLQVQEAGATITVVPNRRLERYLQDTVEDTLAAINIDLVQQIEATVPSDDRVYIARVRTPAAPVPDAPRAGGTGGVAIIPPSPSPSAGRAPSPAVRGRKGLFSRRPSVPPLQPPPPPPRPSHLVRMRLPARQAAGAIERVLAGAPPLAAAGSAAPALALRAPSGPVDHMETGCGFSIRGAVVAEALCTRRHGAARTELLAPGDGGDAVGIVRLHLAAPGESVLLRFADGRGAIVAALAGFIGHVAVEAEGVANVSYVPSSNTARWPAYAERRESLDRLRAWVALAADRRTFRLRSVEEAAGLADQIRIDKALDPTLGLYAVHAYTQAGDIARARDVALHLREDLGAELFDVRVLTAPAADPSPPLLPFCPLLTQTWSLVRPSGMALGPVLAEASGYLCDSLWTTFEPQGADLLRDAMEQGRLA</sequence>
<dbReference type="EMBL" id="CP015249">
    <property type="protein sequence ID" value="ANB17289.1"/>
    <property type="molecule type" value="Genomic_DNA"/>
</dbReference>
<dbReference type="Gene3D" id="3.40.50.1460">
    <property type="match status" value="1"/>
</dbReference>
<dbReference type="Proteomes" id="UP000076830">
    <property type="component" value="Chromosome"/>
</dbReference>
<protein>
    <submittedName>
        <fullName evidence="3">Peptidase C14 caspase catalytic subunit p20</fullName>
    </submittedName>
</protein>
<dbReference type="Pfam" id="PF00656">
    <property type="entry name" value="Peptidase_C14"/>
    <property type="match status" value="1"/>
</dbReference>
<accession>A0A160DSL5</accession>
<gene>
    <name evidence="3" type="ORF">I596_1259</name>
</gene>
<evidence type="ECO:0000313" key="3">
    <source>
        <dbReference type="EMBL" id="ANB17289.1"/>
    </source>
</evidence>
<feature type="compositionally biased region" description="Low complexity" evidence="1">
    <location>
        <begin position="283"/>
        <end position="293"/>
    </location>
</feature>
<dbReference type="InterPro" id="IPR011600">
    <property type="entry name" value="Pept_C14_caspase"/>
</dbReference>
<feature type="domain" description="Peptidase C14 caspase" evidence="2">
    <location>
        <begin position="3"/>
        <end position="197"/>
    </location>
</feature>
<feature type="compositionally biased region" description="Pro residues" evidence="1">
    <location>
        <begin position="305"/>
        <end position="318"/>
    </location>
</feature>
<dbReference type="KEGG" id="dko:I596_1259"/>
<reference evidence="3 4" key="1">
    <citation type="submission" date="2016-04" db="EMBL/GenBank/DDBJ databases">
        <title>Complete genome sequence of Dokdonella koreensis DS-123T.</title>
        <authorList>
            <person name="Kim J.F."/>
            <person name="Lee H."/>
            <person name="Kwak M.-J."/>
        </authorList>
    </citation>
    <scope>NUCLEOTIDE SEQUENCE [LARGE SCALE GENOMIC DNA]</scope>
    <source>
        <strain evidence="3 4">DS-123</strain>
    </source>
</reference>
<evidence type="ECO:0000256" key="1">
    <source>
        <dbReference type="SAM" id="MobiDB-lite"/>
    </source>
</evidence>
<keyword evidence="4" id="KW-1185">Reference proteome</keyword>
<evidence type="ECO:0000259" key="2">
    <source>
        <dbReference type="Pfam" id="PF00656"/>
    </source>
</evidence>
<feature type="region of interest" description="Disordered" evidence="1">
    <location>
        <begin position="260"/>
        <end position="318"/>
    </location>
</feature>
<evidence type="ECO:0000313" key="4">
    <source>
        <dbReference type="Proteomes" id="UP000076830"/>
    </source>
</evidence>
<dbReference type="GO" id="GO:0004197">
    <property type="term" value="F:cysteine-type endopeptidase activity"/>
    <property type="evidence" value="ECO:0007669"/>
    <property type="project" value="InterPro"/>
</dbReference>
<name>A0A160DSL5_9GAMM</name>
<dbReference type="GO" id="GO:0006508">
    <property type="term" value="P:proteolysis"/>
    <property type="evidence" value="ECO:0007669"/>
    <property type="project" value="InterPro"/>
</dbReference>
<dbReference type="SUPFAM" id="SSF52129">
    <property type="entry name" value="Caspase-like"/>
    <property type="match status" value="1"/>
</dbReference>